<dbReference type="RefSeq" id="WP_283684879.1">
    <property type="nucleotide sequence ID" value="NZ_CATNXJ010000017.1"/>
</dbReference>
<evidence type="ECO:0000313" key="2">
    <source>
        <dbReference type="EMBL" id="HAT4309344.1"/>
    </source>
</evidence>
<reference evidence="2" key="2">
    <citation type="submission" date="2020-07" db="EMBL/GenBank/DDBJ databases">
        <authorList>
            <consortium name="NCBI Pathogen Detection Project"/>
        </authorList>
    </citation>
    <scope>NUCLEOTIDE SEQUENCE</scope>
    <source>
        <strain evidence="2">C8</strain>
    </source>
</reference>
<dbReference type="EMBL" id="DACTCB010000031">
    <property type="protein sequence ID" value="HAT4309344.1"/>
    <property type="molecule type" value="Genomic_DNA"/>
</dbReference>
<organism evidence="2">
    <name type="scientific">Clostridium perfringens</name>
    <dbReference type="NCBI Taxonomy" id="1502"/>
    <lineage>
        <taxon>Bacteria</taxon>
        <taxon>Bacillati</taxon>
        <taxon>Bacillota</taxon>
        <taxon>Clostridia</taxon>
        <taxon>Eubacteriales</taxon>
        <taxon>Clostridiaceae</taxon>
        <taxon>Clostridium</taxon>
    </lineage>
</organism>
<reference evidence="2" key="1">
    <citation type="journal article" date="2018" name="Genome Biol.">
        <title>SKESA: strategic k-mer extension for scrupulous assemblies.</title>
        <authorList>
            <person name="Souvorov A."/>
            <person name="Agarwala R."/>
            <person name="Lipman D.J."/>
        </authorList>
    </citation>
    <scope>NUCLEOTIDE SEQUENCE</scope>
    <source>
        <strain evidence="2">C8</strain>
    </source>
</reference>
<evidence type="ECO:0000259" key="1">
    <source>
        <dbReference type="PROSITE" id="PS50126"/>
    </source>
</evidence>
<dbReference type="AlphaFoldDB" id="A0A8H9R090"/>
<gene>
    <name evidence="2" type="ORF">I9080_003199</name>
</gene>
<accession>A0A8H9R090</accession>
<feature type="domain" description="S1 motif" evidence="1">
    <location>
        <begin position="21"/>
        <end position="110"/>
    </location>
</feature>
<dbReference type="InterPro" id="IPR003029">
    <property type="entry name" value="S1_domain"/>
</dbReference>
<proteinExistence type="predicted"/>
<protein>
    <recommendedName>
        <fullName evidence="1">S1 motif domain-containing protein</fullName>
    </recommendedName>
</protein>
<dbReference type="Proteomes" id="UP000859547">
    <property type="component" value="Unassembled WGS sequence"/>
</dbReference>
<dbReference type="PROSITE" id="PS50126">
    <property type="entry name" value="S1"/>
    <property type="match status" value="1"/>
</dbReference>
<comment type="caution">
    <text evidence="2">The sequence shown here is derived from an EMBL/GenBank/DDBJ whole genome shotgun (WGS) entry which is preliminary data.</text>
</comment>
<dbReference type="GO" id="GO:0003676">
    <property type="term" value="F:nucleic acid binding"/>
    <property type="evidence" value="ECO:0007669"/>
    <property type="project" value="InterPro"/>
</dbReference>
<sequence>MEDKVLKTSNFEKIINSLEGGNIKRGVITRITKDGDLIVSLNEELEGIGRETYVVVIPASESTLYVPNHFKNLANNTRMLEYMSMYIGKQIPFIVEEVEKDEAGTIIGVKASMKKARAKSVERLKKLNAPLPRRISVNIIGAVETYLVAEWECMIQTIAKKELSHSEIVSVREFLKTNNIENQFMLTEVDYARNRFKANRLDIVPNKFMEKVYEKKQFRKGDHCLGIVRGMTTGGILLIEIEPEIMGIANNPRNIQLRVNDRITCEINGFNKKKNKILLSNLRQIN</sequence>
<name>A0A8H9R090_CLOPF</name>